<evidence type="ECO:0000313" key="3">
    <source>
        <dbReference type="Proteomes" id="UP000317557"/>
    </source>
</evidence>
<proteinExistence type="predicted"/>
<feature type="domain" description="DinB-like" evidence="1">
    <location>
        <begin position="12"/>
        <end position="178"/>
    </location>
</feature>
<sequence>MQYTYQYFSDALEDAKKQAQTLVSDLDKETFLRRPAEDKWCIGEILSHLVQAGNQYYGQINARLSEPDASLIKGKPPFEPGFVFRWFIRQVSPQNKRPLPTVPSFEPVDQPDLDKEVVLQDFLELQDKLLASLKSAELQALDLDRIKTKNPVVKFVPMSLTSCFGITEAHQRRHFEQIRNLREAYEG</sequence>
<protein>
    <submittedName>
        <fullName evidence="2">DinB superfamily protein</fullName>
    </submittedName>
</protein>
<dbReference type="RefSeq" id="WP_185957281.1">
    <property type="nucleotide sequence ID" value="NZ_FXTP01000010.1"/>
</dbReference>
<evidence type="ECO:0000313" key="2">
    <source>
        <dbReference type="EMBL" id="SMO77869.1"/>
    </source>
</evidence>
<dbReference type="InterPro" id="IPR034660">
    <property type="entry name" value="DinB/YfiT-like"/>
</dbReference>
<organism evidence="2 3">
    <name type="scientific">Gracilimonas mengyeensis</name>
    <dbReference type="NCBI Taxonomy" id="1302730"/>
    <lineage>
        <taxon>Bacteria</taxon>
        <taxon>Pseudomonadati</taxon>
        <taxon>Balneolota</taxon>
        <taxon>Balneolia</taxon>
        <taxon>Balneolales</taxon>
        <taxon>Balneolaceae</taxon>
        <taxon>Gracilimonas</taxon>
    </lineage>
</organism>
<dbReference type="Pfam" id="PF12867">
    <property type="entry name" value="DinB_2"/>
    <property type="match status" value="1"/>
</dbReference>
<dbReference type="InterPro" id="IPR024775">
    <property type="entry name" value="DinB-like"/>
</dbReference>
<gene>
    <name evidence="2" type="ORF">SAMN06265219_11067</name>
</gene>
<keyword evidence="3" id="KW-1185">Reference proteome</keyword>
<name>A0A521E1M3_9BACT</name>
<reference evidence="2 3" key="1">
    <citation type="submission" date="2017-05" db="EMBL/GenBank/DDBJ databases">
        <authorList>
            <person name="Varghese N."/>
            <person name="Submissions S."/>
        </authorList>
    </citation>
    <scope>NUCLEOTIDE SEQUENCE [LARGE SCALE GENOMIC DNA]</scope>
    <source>
        <strain evidence="2 3">DSM 21985</strain>
    </source>
</reference>
<accession>A0A521E1M3</accession>
<dbReference type="Gene3D" id="1.20.120.450">
    <property type="entry name" value="dinb family like domain"/>
    <property type="match status" value="1"/>
</dbReference>
<dbReference type="AlphaFoldDB" id="A0A521E1M3"/>
<dbReference type="SUPFAM" id="SSF109854">
    <property type="entry name" value="DinB/YfiT-like putative metalloenzymes"/>
    <property type="match status" value="1"/>
</dbReference>
<dbReference type="EMBL" id="FXTP01000010">
    <property type="protein sequence ID" value="SMO77869.1"/>
    <property type="molecule type" value="Genomic_DNA"/>
</dbReference>
<dbReference type="Proteomes" id="UP000317557">
    <property type="component" value="Unassembled WGS sequence"/>
</dbReference>
<evidence type="ECO:0000259" key="1">
    <source>
        <dbReference type="Pfam" id="PF12867"/>
    </source>
</evidence>